<organism evidence="1 2">
    <name type="scientific">Methylotenera mobilis</name>
    <dbReference type="NCBI Taxonomy" id="359408"/>
    <lineage>
        <taxon>Bacteria</taxon>
        <taxon>Pseudomonadati</taxon>
        <taxon>Pseudomonadota</taxon>
        <taxon>Betaproteobacteria</taxon>
        <taxon>Nitrosomonadales</taxon>
        <taxon>Methylophilaceae</taxon>
        <taxon>Methylotenera</taxon>
    </lineage>
</organism>
<accession>A0A351R813</accession>
<dbReference type="Proteomes" id="UP000264313">
    <property type="component" value="Unassembled WGS sequence"/>
</dbReference>
<evidence type="ECO:0000313" key="2">
    <source>
        <dbReference type="Proteomes" id="UP000264313"/>
    </source>
</evidence>
<comment type="caution">
    <text evidence="1">The sequence shown here is derived from an EMBL/GenBank/DDBJ whole genome shotgun (WGS) entry which is preliminary data.</text>
</comment>
<reference evidence="1 2" key="1">
    <citation type="journal article" date="2018" name="Nat. Biotechnol.">
        <title>A standardized bacterial taxonomy based on genome phylogeny substantially revises the tree of life.</title>
        <authorList>
            <person name="Parks D.H."/>
            <person name="Chuvochina M."/>
            <person name="Waite D.W."/>
            <person name="Rinke C."/>
            <person name="Skarshewski A."/>
            <person name="Chaumeil P.A."/>
            <person name="Hugenholtz P."/>
        </authorList>
    </citation>
    <scope>NUCLEOTIDE SEQUENCE [LARGE SCALE GENOMIC DNA]</scope>
    <source>
        <strain evidence="1">UBA9958</strain>
    </source>
</reference>
<gene>
    <name evidence="1" type="ORF">DCW48_00365</name>
</gene>
<proteinExistence type="predicted"/>
<dbReference type="STRING" id="1132855.GCA_000384255_00455"/>
<protein>
    <submittedName>
        <fullName evidence="1">Uncharacterized protein</fullName>
    </submittedName>
</protein>
<evidence type="ECO:0000313" key="1">
    <source>
        <dbReference type="EMBL" id="HBA08184.1"/>
    </source>
</evidence>
<dbReference type="InterPro" id="IPR046508">
    <property type="entry name" value="DUF6686"/>
</dbReference>
<dbReference type="Pfam" id="PF20391">
    <property type="entry name" value="DUF6686"/>
    <property type="match status" value="1"/>
</dbReference>
<sequence length="90" mass="9873">MKINKALESVTNNQASCLRVLLSKNESGQIIFCENCNVAELELGAVSLRIDASTLHTLKTLLADADTRLALYQQEKAIYAQQSAIHCSVH</sequence>
<dbReference type="EMBL" id="DNAA01000010">
    <property type="protein sequence ID" value="HBA08184.1"/>
    <property type="molecule type" value="Genomic_DNA"/>
</dbReference>
<name>A0A351R813_9PROT</name>
<dbReference type="AlphaFoldDB" id="A0A351R813"/>